<dbReference type="RefSeq" id="WP_148126700.1">
    <property type="nucleotide sequence ID" value="NZ_CP018180.1"/>
</dbReference>
<reference evidence="9 10" key="1">
    <citation type="submission" date="2016-11" db="EMBL/GenBank/DDBJ databases">
        <title>Interaction between Lactobacillus species and yeast in water kefir.</title>
        <authorList>
            <person name="Behr J."/>
            <person name="Xu D."/>
            <person name="Vogel R.F."/>
        </authorList>
    </citation>
    <scope>NUCLEOTIDE SEQUENCE [LARGE SCALE GENOMIC DNA]</scope>
    <source>
        <strain evidence="9 10">TMW 1.1827</strain>
    </source>
</reference>
<name>A0A3S6QVV9_9LACO</name>
<dbReference type="EMBL" id="CP018180">
    <property type="protein sequence ID" value="AUJ32110.1"/>
    <property type="molecule type" value="Genomic_DNA"/>
</dbReference>
<feature type="transmembrane region" description="Helical" evidence="8">
    <location>
        <begin position="32"/>
        <end position="49"/>
    </location>
</feature>
<evidence type="ECO:0000256" key="3">
    <source>
        <dbReference type="ARBA" id="ARBA00022448"/>
    </source>
</evidence>
<evidence type="ECO:0000313" key="10">
    <source>
        <dbReference type="Proteomes" id="UP000324497"/>
    </source>
</evidence>
<keyword evidence="4 9" id="KW-0762">Sugar transport</keyword>
<dbReference type="PANTHER" id="PTHR16119">
    <property type="entry name" value="TRANSMEMBRANE PROTEIN 144"/>
    <property type="match status" value="1"/>
</dbReference>
<evidence type="ECO:0000256" key="2">
    <source>
        <dbReference type="ARBA" id="ARBA00006117"/>
    </source>
</evidence>
<evidence type="ECO:0000256" key="5">
    <source>
        <dbReference type="ARBA" id="ARBA00022692"/>
    </source>
</evidence>
<feature type="transmembrane region" description="Helical" evidence="8">
    <location>
        <begin position="115"/>
        <end position="135"/>
    </location>
</feature>
<accession>A0A3S6QVV9</accession>
<keyword evidence="10" id="KW-1185">Reference proteome</keyword>
<evidence type="ECO:0000256" key="4">
    <source>
        <dbReference type="ARBA" id="ARBA00022597"/>
    </source>
</evidence>
<sequence length="286" mass="30962">MSSLLIGLIPALGWGFQSIVMQKVGGKFTNKVMGMVIATTIVALIVFMFHRPVITANLLWGSILCGAFWSIGQILQVKSFDLLDISMAMPISTGEQLVGASLFGAIIFHEWTSGWQYALGIVSLIVIIFGIWLTTFQEGKTDKKQNVKSGVIILTISSLGFIGYALLPQLFKLNGWDVLMPQAISMLICTSILVAFQKDNQMLGKKTWQNLITGACFAAANLNILFSNAMNGVAVGWTLSQLNVVVATVGGLLILHEHKTKKELKFTLTGLGLVVLGAIMIGITKQ</sequence>
<feature type="transmembrane region" description="Helical" evidence="8">
    <location>
        <begin position="179"/>
        <end position="196"/>
    </location>
</feature>
<dbReference type="GO" id="GO:0015144">
    <property type="term" value="F:carbohydrate transmembrane transporter activity"/>
    <property type="evidence" value="ECO:0007669"/>
    <property type="project" value="InterPro"/>
</dbReference>
<feature type="transmembrane region" description="Helical" evidence="8">
    <location>
        <begin position="56"/>
        <end position="75"/>
    </location>
</feature>
<keyword evidence="3" id="KW-0813">Transport</keyword>
<keyword evidence="7 8" id="KW-0472">Membrane</keyword>
<dbReference type="GO" id="GO:0005886">
    <property type="term" value="C:plasma membrane"/>
    <property type="evidence" value="ECO:0007669"/>
    <property type="project" value="UniProtKB-SubCell"/>
</dbReference>
<gene>
    <name evidence="9" type="ORF">BSQ50_05795</name>
</gene>
<organism evidence="9 10">
    <name type="scientific">Liquorilactobacillus nagelii</name>
    <dbReference type="NCBI Taxonomy" id="82688"/>
    <lineage>
        <taxon>Bacteria</taxon>
        <taxon>Bacillati</taxon>
        <taxon>Bacillota</taxon>
        <taxon>Bacilli</taxon>
        <taxon>Lactobacillales</taxon>
        <taxon>Lactobacillaceae</taxon>
        <taxon>Liquorilactobacillus</taxon>
    </lineage>
</organism>
<evidence type="ECO:0000256" key="8">
    <source>
        <dbReference type="SAM" id="Phobius"/>
    </source>
</evidence>
<evidence type="ECO:0000256" key="1">
    <source>
        <dbReference type="ARBA" id="ARBA00004651"/>
    </source>
</evidence>
<comment type="subcellular location">
    <subcellularLocation>
        <location evidence="1">Cell membrane</location>
        <topology evidence="1">Multi-pass membrane protein</topology>
    </subcellularLocation>
</comment>
<keyword evidence="6 8" id="KW-1133">Transmembrane helix</keyword>
<dbReference type="PANTHER" id="PTHR16119:SF17">
    <property type="entry name" value="TRANSMEMBRANE PROTEIN 144"/>
    <property type="match status" value="1"/>
</dbReference>
<dbReference type="InterPro" id="IPR037185">
    <property type="entry name" value="EmrE-like"/>
</dbReference>
<evidence type="ECO:0000256" key="6">
    <source>
        <dbReference type="ARBA" id="ARBA00022989"/>
    </source>
</evidence>
<feature type="transmembrane region" description="Helical" evidence="8">
    <location>
        <begin position="232"/>
        <end position="254"/>
    </location>
</feature>
<dbReference type="Pfam" id="PF06800">
    <property type="entry name" value="Sugar_transport"/>
    <property type="match status" value="1"/>
</dbReference>
<dbReference type="KEGG" id="lng:BSQ50_05795"/>
<feature type="transmembrane region" description="Helical" evidence="8">
    <location>
        <begin position="266"/>
        <end position="284"/>
    </location>
</feature>
<feature type="transmembrane region" description="Helical" evidence="8">
    <location>
        <begin position="208"/>
        <end position="226"/>
    </location>
</feature>
<dbReference type="SUPFAM" id="SSF103481">
    <property type="entry name" value="Multidrug resistance efflux transporter EmrE"/>
    <property type="match status" value="1"/>
</dbReference>
<keyword evidence="5 8" id="KW-0812">Transmembrane</keyword>
<proteinExistence type="inferred from homology"/>
<feature type="transmembrane region" description="Helical" evidence="8">
    <location>
        <begin position="147"/>
        <end position="167"/>
    </location>
</feature>
<dbReference type="AlphaFoldDB" id="A0A3S6QVV9"/>
<protein>
    <submittedName>
        <fullName evidence="9">Glucose transporter GlcU</fullName>
    </submittedName>
</protein>
<dbReference type="CDD" id="cd23110">
    <property type="entry name" value="GRP"/>
    <property type="match status" value="1"/>
</dbReference>
<evidence type="ECO:0000256" key="7">
    <source>
        <dbReference type="ARBA" id="ARBA00023136"/>
    </source>
</evidence>
<comment type="similarity">
    <text evidence="2">Belongs to the GRP transporter (TC 2.A.7.5) family.</text>
</comment>
<evidence type="ECO:0000313" key="9">
    <source>
        <dbReference type="EMBL" id="AUJ32110.1"/>
    </source>
</evidence>
<dbReference type="Proteomes" id="UP000324497">
    <property type="component" value="Chromosome"/>
</dbReference>
<dbReference type="InterPro" id="IPR010651">
    <property type="entry name" value="Sugar_transport"/>
</dbReference>